<feature type="compositionally biased region" description="Basic and acidic residues" evidence="1">
    <location>
        <begin position="1"/>
        <end position="12"/>
    </location>
</feature>
<feature type="region of interest" description="Disordered" evidence="1">
    <location>
        <begin position="880"/>
        <end position="915"/>
    </location>
</feature>
<dbReference type="CDD" id="cd05162">
    <property type="entry name" value="PWWP"/>
    <property type="match status" value="1"/>
</dbReference>
<dbReference type="PROSITE" id="PS50812">
    <property type="entry name" value="PWWP"/>
    <property type="match status" value="1"/>
</dbReference>
<gene>
    <name evidence="3" type="ORF">SLEP1_g19471</name>
</gene>
<dbReference type="SMART" id="SM00293">
    <property type="entry name" value="PWWP"/>
    <property type="match status" value="1"/>
</dbReference>
<feature type="region of interest" description="Disordered" evidence="1">
    <location>
        <begin position="1"/>
        <end position="36"/>
    </location>
</feature>
<feature type="compositionally biased region" description="Basic and acidic residues" evidence="1">
    <location>
        <begin position="745"/>
        <end position="759"/>
    </location>
</feature>
<name>A0AAV5J8F5_9ROSI</name>
<dbReference type="Gene3D" id="2.30.30.140">
    <property type="match status" value="1"/>
</dbReference>
<evidence type="ECO:0000313" key="4">
    <source>
        <dbReference type="Proteomes" id="UP001054252"/>
    </source>
</evidence>
<dbReference type="EMBL" id="BPVZ01000028">
    <property type="protein sequence ID" value="GKV07739.1"/>
    <property type="molecule type" value="Genomic_DNA"/>
</dbReference>
<dbReference type="AlphaFoldDB" id="A0AAV5J8F5"/>
<feature type="region of interest" description="Disordered" evidence="1">
    <location>
        <begin position="710"/>
        <end position="760"/>
    </location>
</feature>
<dbReference type="Proteomes" id="UP001054252">
    <property type="component" value="Unassembled WGS sequence"/>
</dbReference>
<feature type="domain" description="PWWP" evidence="2">
    <location>
        <begin position="178"/>
        <end position="239"/>
    </location>
</feature>
<evidence type="ECO:0000313" key="3">
    <source>
        <dbReference type="EMBL" id="GKV07739.1"/>
    </source>
</evidence>
<organism evidence="3 4">
    <name type="scientific">Rubroshorea leprosula</name>
    <dbReference type="NCBI Taxonomy" id="152421"/>
    <lineage>
        <taxon>Eukaryota</taxon>
        <taxon>Viridiplantae</taxon>
        <taxon>Streptophyta</taxon>
        <taxon>Embryophyta</taxon>
        <taxon>Tracheophyta</taxon>
        <taxon>Spermatophyta</taxon>
        <taxon>Magnoliopsida</taxon>
        <taxon>eudicotyledons</taxon>
        <taxon>Gunneridae</taxon>
        <taxon>Pentapetalae</taxon>
        <taxon>rosids</taxon>
        <taxon>malvids</taxon>
        <taxon>Malvales</taxon>
        <taxon>Dipterocarpaceae</taxon>
        <taxon>Rubroshorea</taxon>
    </lineage>
</organism>
<dbReference type="SUPFAM" id="SSF63748">
    <property type="entry name" value="Tudor/PWWP/MBT"/>
    <property type="match status" value="1"/>
</dbReference>
<dbReference type="PANTHER" id="PTHR10688:SF3">
    <property type="entry name" value="PWWP DOMAIN-CONTAINING PROTEIN 6"/>
    <property type="match status" value="1"/>
</dbReference>
<dbReference type="PANTHER" id="PTHR10688">
    <property type="entry name" value="PWWP DOMAIN-CONTAINING PROTEIN"/>
    <property type="match status" value="1"/>
</dbReference>
<comment type="caution">
    <text evidence="3">The sequence shown here is derived from an EMBL/GenBank/DDBJ whole genome shotgun (WGS) entry which is preliminary data.</text>
</comment>
<evidence type="ECO:0000256" key="1">
    <source>
        <dbReference type="SAM" id="MobiDB-lite"/>
    </source>
</evidence>
<feature type="compositionally biased region" description="Basic and acidic residues" evidence="1">
    <location>
        <begin position="514"/>
        <end position="524"/>
    </location>
</feature>
<dbReference type="Pfam" id="PF00855">
    <property type="entry name" value="PWWP"/>
    <property type="match status" value="1"/>
</dbReference>
<dbReference type="InterPro" id="IPR052657">
    <property type="entry name" value="PDP_family_Arabidopsis"/>
</dbReference>
<evidence type="ECO:0000259" key="2">
    <source>
        <dbReference type="PROSITE" id="PS50812"/>
    </source>
</evidence>
<feature type="compositionally biased region" description="Basic and acidic residues" evidence="1">
    <location>
        <begin position="898"/>
        <end position="907"/>
    </location>
</feature>
<feature type="region of interest" description="Disordered" evidence="1">
    <location>
        <begin position="781"/>
        <end position="802"/>
    </location>
</feature>
<protein>
    <recommendedName>
        <fullName evidence="2">PWWP domain-containing protein</fullName>
    </recommendedName>
</protein>
<reference evidence="3 4" key="1">
    <citation type="journal article" date="2021" name="Commun. Biol.">
        <title>The genome of Shorea leprosula (Dipterocarpaceae) highlights the ecological relevance of drought in aseasonal tropical rainforests.</title>
        <authorList>
            <person name="Ng K.K.S."/>
            <person name="Kobayashi M.J."/>
            <person name="Fawcett J.A."/>
            <person name="Hatakeyama M."/>
            <person name="Paape T."/>
            <person name="Ng C.H."/>
            <person name="Ang C.C."/>
            <person name="Tnah L.H."/>
            <person name="Lee C.T."/>
            <person name="Nishiyama T."/>
            <person name="Sese J."/>
            <person name="O'Brien M.J."/>
            <person name="Copetti D."/>
            <person name="Mohd Noor M.I."/>
            <person name="Ong R.C."/>
            <person name="Putra M."/>
            <person name="Sireger I.Z."/>
            <person name="Indrioko S."/>
            <person name="Kosugi Y."/>
            <person name="Izuno A."/>
            <person name="Isagi Y."/>
            <person name="Lee S.L."/>
            <person name="Shimizu K.K."/>
        </authorList>
    </citation>
    <scope>NUCLEOTIDE SEQUENCE [LARGE SCALE GENOMIC DNA]</scope>
    <source>
        <strain evidence="3">214</strain>
    </source>
</reference>
<feature type="compositionally biased region" description="Polar residues" evidence="1">
    <location>
        <begin position="710"/>
        <end position="719"/>
    </location>
</feature>
<feature type="region of interest" description="Disordered" evidence="1">
    <location>
        <begin position="148"/>
        <end position="171"/>
    </location>
</feature>
<keyword evidence="4" id="KW-1185">Reference proteome</keyword>
<feature type="compositionally biased region" description="Basic and acidic residues" evidence="1">
    <location>
        <begin position="781"/>
        <end position="796"/>
    </location>
</feature>
<sequence length="970" mass="105715">MVAGEKQGKAMLEDGAPTTQGAPDGRTLKEASRSSGLSGAVEKCREYRFRVVIDGQEFVGGDTGDLEDSELNGVSSLLKMKGMLREDHVNGVGEISKPFDSLLGVVEKEKEMEIKNGLSSDIYSRDGVPIVVDVSGETEKINGKEEMDFGEKMDNGDAIDGMEEEDDDDGNRECEFSVGDFVWGKIRNHPWWPGQIYDPSDASEHAAEVRQSGRLLVAYFGDGSFAWCHPSQLKPFEANFVEMSKVSNSKNFLNAVQKAVDDIGRLVEMKMTCSCVPKQNSSEFDRPPAANAGIKKGVLVPDGGIGKLLIGPFEPNKILGKLKYIAQVISIGCSSLDSMMLKGWLSAFYLAQGFNQLPMYKEPQAISGLEDNAGTLVVDISDYNNAMNVSIQGPVQADWLSSQAGPKFGQIGESLLNCPDVSDDRVCRGKQKSIAEILEADVNAHAKNGGMVKEGTNLGKSATLSRRKRKGGDEVNADGGSNSTSVPRNKKGNKLLSSFDVEKSKVGSLETDGFDAKEETDGAHSLRGRKKKSKGSSMNNDDGGGEENGGLSVGRGDPETEELVEKGPLSRERKKSKYLSPPYTSPDMRGRNIDLESLKVSQEVQLGERMAGASDNLGSPPMVNGSSEAIQKVLSEEPDQQHDKSDDATQTLKQIQDRLIDVEKVNAPTSEVLTEVRSAALSPQYPKESNSFEVAWGFLLLFRSSVYHNGSNNKMYKQSQSHRKRKPADFEPPFSVKGQNQIAHRSSEQAEVKAHEPKSKRVMRAAYEGRKEEAMPKKPKIVERGPDTKTNDEVTSEKGSPNALFVTFGPGSSLPSKDDLIKIYSKYGALNTELTGMFYANFCARVVFAKSSDAEAAFNSSRSFSPFRFATASFELRHLSSASRPSERRQGTKAKRPGTKESAKTTEKAPTSQASLDEGSQLNYIIDKLKMLISMLETSNEKMSPGIKSRLQGEIKDLLEKVSTMAESSS</sequence>
<accession>A0AAV5J8F5</accession>
<dbReference type="InterPro" id="IPR000313">
    <property type="entry name" value="PWWP_dom"/>
</dbReference>
<feature type="region of interest" description="Disordered" evidence="1">
    <location>
        <begin position="448"/>
        <end position="593"/>
    </location>
</feature>
<proteinExistence type="predicted"/>
<feature type="compositionally biased region" description="Acidic residues" evidence="1">
    <location>
        <begin position="160"/>
        <end position="170"/>
    </location>
</feature>